<reference evidence="2" key="1">
    <citation type="journal article" date="2018" name="Nat. Genet.">
        <title>Extensive intraspecific gene order and gene structural variations between Mo17 and other maize genomes.</title>
        <authorList>
            <person name="Sun S."/>
            <person name="Zhou Y."/>
            <person name="Chen J."/>
            <person name="Shi J."/>
            <person name="Zhao H."/>
            <person name="Zhao H."/>
            <person name="Song W."/>
            <person name="Zhang M."/>
            <person name="Cui Y."/>
            <person name="Dong X."/>
            <person name="Liu H."/>
            <person name="Ma X."/>
            <person name="Jiao Y."/>
            <person name="Wang B."/>
            <person name="Wei X."/>
            <person name="Stein J.C."/>
            <person name="Glaubitz J.C."/>
            <person name="Lu F."/>
            <person name="Yu G."/>
            <person name="Liang C."/>
            <person name="Fengler K."/>
            <person name="Li B."/>
            <person name="Rafalski A."/>
            <person name="Schnable P.S."/>
            <person name="Ware D.H."/>
            <person name="Buckler E.S."/>
            <person name="Lai J."/>
        </authorList>
    </citation>
    <scope>NUCLEOTIDE SEQUENCE [LARGE SCALE GENOMIC DNA]</scope>
    <source>
        <tissue evidence="2">Seedling</tissue>
    </source>
</reference>
<accession>A0A317Y8A6</accession>
<keyword evidence="1" id="KW-1133">Transmembrane helix</keyword>
<evidence type="ECO:0000256" key="1">
    <source>
        <dbReference type="SAM" id="Phobius"/>
    </source>
</evidence>
<evidence type="ECO:0000313" key="2">
    <source>
        <dbReference type="EMBL" id="PWZ53912.1"/>
    </source>
</evidence>
<organism evidence="2">
    <name type="scientific">Zea mays</name>
    <name type="common">Maize</name>
    <dbReference type="NCBI Taxonomy" id="4577"/>
    <lineage>
        <taxon>Eukaryota</taxon>
        <taxon>Viridiplantae</taxon>
        <taxon>Streptophyta</taxon>
        <taxon>Embryophyta</taxon>
        <taxon>Tracheophyta</taxon>
        <taxon>Spermatophyta</taxon>
        <taxon>Magnoliopsida</taxon>
        <taxon>Liliopsida</taxon>
        <taxon>Poales</taxon>
        <taxon>Poaceae</taxon>
        <taxon>PACMAD clade</taxon>
        <taxon>Panicoideae</taxon>
        <taxon>Andropogonodae</taxon>
        <taxon>Andropogoneae</taxon>
        <taxon>Tripsacinae</taxon>
        <taxon>Zea</taxon>
    </lineage>
</organism>
<keyword evidence="1" id="KW-0812">Transmembrane</keyword>
<name>A0A317Y8A6_MAIZE</name>
<keyword evidence="1" id="KW-0472">Membrane</keyword>
<protein>
    <submittedName>
        <fullName evidence="2">Uncharacterized protein</fullName>
    </submittedName>
</protein>
<comment type="caution">
    <text evidence="2">The sequence shown here is derived from an EMBL/GenBank/DDBJ whole genome shotgun (WGS) entry which is preliminary data.</text>
</comment>
<feature type="transmembrane region" description="Helical" evidence="1">
    <location>
        <begin position="21"/>
        <end position="41"/>
    </location>
</feature>
<proteinExistence type="predicted"/>
<sequence>MNSKSNTSLEHPLEKVKRKGTSLHVTSTLLFCHLRIFFMIVCSHLA</sequence>
<dbReference type="Proteomes" id="UP000251960">
    <property type="component" value="Chromosome 1"/>
</dbReference>
<gene>
    <name evidence="2" type="ORF">Zm00014a_016311</name>
</gene>
<dbReference type="EMBL" id="NCVQ01000001">
    <property type="protein sequence ID" value="PWZ53912.1"/>
    <property type="molecule type" value="Genomic_DNA"/>
</dbReference>
<dbReference type="AlphaFoldDB" id="A0A317Y8A6"/>